<proteinExistence type="predicted"/>
<evidence type="ECO:0000259" key="1">
    <source>
        <dbReference type="Pfam" id="PF12773"/>
    </source>
</evidence>
<evidence type="ECO:0000313" key="3">
    <source>
        <dbReference type="Proteomes" id="UP000177876"/>
    </source>
</evidence>
<feature type="domain" description="DZANK-type" evidence="1">
    <location>
        <begin position="3"/>
        <end position="68"/>
    </location>
</feature>
<dbReference type="InterPro" id="IPR025874">
    <property type="entry name" value="DZR"/>
</dbReference>
<dbReference type="AlphaFoldDB" id="A0A1F2WJH1"/>
<evidence type="ECO:0000313" key="2">
    <source>
        <dbReference type="EMBL" id="OFW57000.1"/>
    </source>
</evidence>
<dbReference type="Pfam" id="PF12773">
    <property type="entry name" value="DZR"/>
    <property type="match status" value="1"/>
</dbReference>
<comment type="caution">
    <text evidence="2">The sequence shown here is derived from an EMBL/GenBank/DDBJ whole genome shotgun (WGS) entry which is preliminary data.</text>
</comment>
<protein>
    <recommendedName>
        <fullName evidence="1">DZANK-type domain-containing protein</fullName>
    </recommendedName>
</protein>
<dbReference type="EMBL" id="MELK01000039">
    <property type="protein sequence ID" value="OFW57000.1"/>
    <property type="molecule type" value="Genomic_DNA"/>
</dbReference>
<dbReference type="STRING" id="1797197.A2Y75_12030"/>
<dbReference type="Proteomes" id="UP000177876">
    <property type="component" value="Unassembled WGS sequence"/>
</dbReference>
<sequence>MKCPKCQAENSDDAQYCSLCFARFHFEIRSGEADQAGKEMAEKHKGAQLKCPGCGELTPLDSPFCLKCAFVFEDPESIMVDAAEVEEMHKRRNGLKRHEEDEMMAAPLILTKESDGNEIMRHIGDAVNRGYKARVHVGGRNGITHALKVIALLGEDLAKAGKQIYLRVNLISEGVVVELDDVELEIIIEAR</sequence>
<name>A0A1F2WJH1_9ACTN</name>
<organism evidence="2 3">
    <name type="scientific">Candidatus Solincola sediminis</name>
    <dbReference type="NCBI Taxonomy" id="1797199"/>
    <lineage>
        <taxon>Bacteria</taxon>
        <taxon>Bacillati</taxon>
        <taxon>Actinomycetota</taxon>
        <taxon>Candidatus Geothermincolia</taxon>
        <taxon>Candidatus Geothermincolales</taxon>
        <taxon>Candidatus Geothermincolaceae</taxon>
        <taxon>Candidatus Solincola</taxon>
    </lineage>
</organism>
<reference evidence="2 3" key="1">
    <citation type="journal article" date="2016" name="Nat. Commun.">
        <title>Thousands of microbial genomes shed light on interconnected biogeochemical processes in an aquifer system.</title>
        <authorList>
            <person name="Anantharaman K."/>
            <person name="Brown C.T."/>
            <person name="Hug L.A."/>
            <person name="Sharon I."/>
            <person name="Castelle C.J."/>
            <person name="Probst A.J."/>
            <person name="Thomas B.C."/>
            <person name="Singh A."/>
            <person name="Wilkins M.J."/>
            <person name="Karaoz U."/>
            <person name="Brodie E.L."/>
            <person name="Williams K.H."/>
            <person name="Hubbard S.S."/>
            <person name="Banfield J.F."/>
        </authorList>
    </citation>
    <scope>NUCLEOTIDE SEQUENCE [LARGE SCALE GENOMIC DNA]</scope>
</reference>
<accession>A0A1F2WJH1</accession>
<gene>
    <name evidence="2" type="ORF">A2Y75_12030</name>
</gene>